<dbReference type="SUPFAM" id="SSF51735">
    <property type="entry name" value="NAD(P)-binding Rossmann-fold domains"/>
    <property type="match status" value="1"/>
</dbReference>
<reference evidence="4 5" key="1">
    <citation type="submission" date="2019-08" db="EMBL/GenBank/DDBJ databases">
        <title>In-depth cultivation of the pig gut microbiome towards novel bacterial diversity and tailored functional studies.</title>
        <authorList>
            <person name="Wylensek D."/>
            <person name="Hitch T.C.A."/>
            <person name="Clavel T."/>
        </authorList>
    </citation>
    <scope>NUCLEOTIDE SEQUENCE [LARGE SCALE GENOMIC DNA]</scope>
    <source>
        <strain evidence="4 5">WCA-380-WT-2B</strain>
    </source>
</reference>
<gene>
    <name evidence="4" type="ORF">FYJ26_03405</name>
</gene>
<feature type="domain" description="Gfo/Idh/MocA-like oxidoreductase C-terminal" evidence="3">
    <location>
        <begin position="139"/>
        <end position="407"/>
    </location>
</feature>
<dbReference type="InterPro" id="IPR036291">
    <property type="entry name" value="NAD(P)-bd_dom_sf"/>
</dbReference>
<dbReference type="PANTHER" id="PTHR43377:SF2">
    <property type="entry name" value="BINDING ROSSMANN FOLD OXIDOREDUCTASE, PUTATIVE (AFU_ORTHOLOGUE AFUA_4G00560)-RELATED"/>
    <property type="match status" value="1"/>
</dbReference>
<comment type="similarity">
    <text evidence="1">Belongs to the Gfo/Idh/MocA family.</text>
</comment>
<sequence length="416" mass="47918">MKLGVIGAGHRGRIAYARLLREYGDVEIKSFVDIDEKKLEACKKEFNIDDCYIFTDYKDFFEKMDEERFVDTLIIATPDRDHYDVCMKALDYDLNILLEKPISPNAHEVFNIAKKAKKKDRVFMICHVLRYSPFFVKIKELIDSNAIGRVLSINHNENIGYFHFAHSFVRGNWRNEDLSSPLILQKSCHDMDILIYLTGKKPKYITSFGKLSYFKKENEPSGAADRCLDCKYKDTCVFSVKDFYTGYPGLGWRDVVDVTRTKEGLEKALREGPYGRCVYKCDNNVCDHQAISIEFEDDVEVVFNLSAFSNDVHRNIKIMGTEGEIIADDCDQIIKVKRFKSYKEERYQVISNASGHGGADYGIIKAFYEACHGESEVVKTGAEESIMSHMMCFASEQARKESKVVEIDDFIRRLDE</sequence>
<dbReference type="InterPro" id="IPR051450">
    <property type="entry name" value="Gfo/Idh/MocA_Oxidoreductases"/>
</dbReference>
<evidence type="ECO:0000259" key="3">
    <source>
        <dbReference type="Pfam" id="PF02894"/>
    </source>
</evidence>
<dbReference type="Proteomes" id="UP000441925">
    <property type="component" value="Unassembled WGS sequence"/>
</dbReference>
<dbReference type="InterPro" id="IPR000683">
    <property type="entry name" value="Gfo/Idh/MocA-like_OxRdtase_N"/>
</dbReference>
<organism evidence="4 5">
    <name type="scientific">Anaerococcus porci</name>
    <dbReference type="NCBI Taxonomy" id="2652269"/>
    <lineage>
        <taxon>Bacteria</taxon>
        <taxon>Bacillati</taxon>
        <taxon>Bacillota</taxon>
        <taxon>Tissierellia</taxon>
        <taxon>Tissierellales</taxon>
        <taxon>Peptoniphilaceae</taxon>
        <taxon>Anaerococcus</taxon>
    </lineage>
</organism>
<dbReference type="PANTHER" id="PTHR43377">
    <property type="entry name" value="BILIVERDIN REDUCTASE A"/>
    <property type="match status" value="1"/>
</dbReference>
<dbReference type="RefSeq" id="WP_154539617.1">
    <property type="nucleotide sequence ID" value="NZ_VULQ01000003.1"/>
</dbReference>
<dbReference type="GO" id="GO:0000166">
    <property type="term" value="F:nucleotide binding"/>
    <property type="evidence" value="ECO:0007669"/>
    <property type="project" value="InterPro"/>
</dbReference>
<dbReference type="Gene3D" id="3.30.360.10">
    <property type="entry name" value="Dihydrodipicolinate Reductase, domain 2"/>
    <property type="match status" value="1"/>
</dbReference>
<evidence type="ECO:0000259" key="2">
    <source>
        <dbReference type="Pfam" id="PF01408"/>
    </source>
</evidence>
<protein>
    <submittedName>
        <fullName evidence="4">Gfo/Idh/MocA family oxidoreductase</fullName>
    </submittedName>
</protein>
<dbReference type="SUPFAM" id="SSF55347">
    <property type="entry name" value="Glyceraldehyde-3-phosphate dehydrogenase-like, C-terminal domain"/>
    <property type="match status" value="1"/>
</dbReference>
<name>A0A6N7VUS8_9FIRM</name>
<feature type="domain" description="Gfo/Idh/MocA-like oxidoreductase N-terminal" evidence="2">
    <location>
        <begin position="2"/>
        <end position="125"/>
    </location>
</feature>
<evidence type="ECO:0000313" key="4">
    <source>
        <dbReference type="EMBL" id="MSS77459.1"/>
    </source>
</evidence>
<comment type="caution">
    <text evidence="4">The sequence shown here is derived from an EMBL/GenBank/DDBJ whole genome shotgun (WGS) entry which is preliminary data.</text>
</comment>
<evidence type="ECO:0000313" key="5">
    <source>
        <dbReference type="Proteomes" id="UP000441925"/>
    </source>
</evidence>
<evidence type="ECO:0000256" key="1">
    <source>
        <dbReference type="ARBA" id="ARBA00010928"/>
    </source>
</evidence>
<dbReference type="Pfam" id="PF01408">
    <property type="entry name" value="GFO_IDH_MocA"/>
    <property type="match status" value="1"/>
</dbReference>
<proteinExistence type="inferred from homology"/>
<accession>A0A6N7VUS8</accession>
<dbReference type="Pfam" id="PF02894">
    <property type="entry name" value="GFO_IDH_MocA_C"/>
    <property type="match status" value="1"/>
</dbReference>
<dbReference type="AlphaFoldDB" id="A0A6N7VUS8"/>
<dbReference type="InterPro" id="IPR004104">
    <property type="entry name" value="Gfo/Idh/MocA-like_OxRdtase_C"/>
</dbReference>
<dbReference type="EMBL" id="VULQ01000003">
    <property type="protein sequence ID" value="MSS77459.1"/>
    <property type="molecule type" value="Genomic_DNA"/>
</dbReference>
<dbReference type="Gene3D" id="3.40.50.720">
    <property type="entry name" value="NAD(P)-binding Rossmann-like Domain"/>
    <property type="match status" value="1"/>
</dbReference>
<keyword evidence="5" id="KW-1185">Reference proteome</keyword>